<feature type="domain" description="A-kinase anchor protein 7-like phosphoesterase" evidence="2">
    <location>
        <begin position="49"/>
        <end position="367"/>
    </location>
</feature>
<dbReference type="SUPFAM" id="SSF55144">
    <property type="entry name" value="LigT-like"/>
    <property type="match status" value="1"/>
</dbReference>
<dbReference type="InterPro" id="IPR009097">
    <property type="entry name" value="Cyclic_Pdiesterase"/>
</dbReference>
<feature type="region of interest" description="Disordered" evidence="1">
    <location>
        <begin position="217"/>
        <end position="254"/>
    </location>
</feature>
<dbReference type="STRING" id="1664694.A0A0N0NRJ4"/>
<name>A0A0N0NRJ4_9EURO</name>
<feature type="compositionally biased region" description="Basic and acidic residues" evidence="1">
    <location>
        <begin position="88"/>
        <end position="102"/>
    </location>
</feature>
<proteinExistence type="predicted"/>
<dbReference type="RefSeq" id="XP_018004882.1">
    <property type="nucleotide sequence ID" value="XM_018142629.1"/>
</dbReference>
<feature type="region of interest" description="Disordered" evidence="1">
    <location>
        <begin position="81"/>
        <end position="118"/>
    </location>
</feature>
<protein>
    <recommendedName>
        <fullName evidence="2">A-kinase anchor protein 7-like phosphoesterase domain-containing protein</fullName>
    </recommendedName>
</protein>
<feature type="compositionally biased region" description="Low complexity" evidence="1">
    <location>
        <begin position="1"/>
        <end position="16"/>
    </location>
</feature>
<evidence type="ECO:0000313" key="3">
    <source>
        <dbReference type="EMBL" id="KPI44919.1"/>
    </source>
</evidence>
<organism evidence="3 4">
    <name type="scientific">Cyphellophora attinorum</name>
    <dbReference type="NCBI Taxonomy" id="1664694"/>
    <lineage>
        <taxon>Eukaryota</taxon>
        <taxon>Fungi</taxon>
        <taxon>Dikarya</taxon>
        <taxon>Ascomycota</taxon>
        <taxon>Pezizomycotina</taxon>
        <taxon>Eurotiomycetes</taxon>
        <taxon>Chaetothyriomycetidae</taxon>
        <taxon>Chaetothyriales</taxon>
        <taxon>Cyphellophoraceae</taxon>
        <taxon>Cyphellophora</taxon>
    </lineage>
</organism>
<dbReference type="EMBL" id="LFJN01000002">
    <property type="protein sequence ID" value="KPI44919.1"/>
    <property type="molecule type" value="Genomic_DNA"/>
</dbReference>
<comment type="caution">
    <text evidence="3">The sequence shown here is derived from an EMBL/GenBank/DDBJ whole genome shotgun (WGS) entry which is preliminary data.</text>
</comment>
<reference evidence="3 4" key="1">
    <citation type="submission" date="2015-06" db="EMBL/GenBank/DDBJ databases">
        <title>Draft genome of the ant-associated black yeast Phialophora attae CBS 131958.</title>
        <authorList>
            <person name="Moreno L.F."/>
            <person name="Stielow B.J."/>
            <person name="de Hoog S."/>
            <person name="Vicente V.A."/>
            <person name="Weiss V.A."/>
            <person name="de Vries M."/>
            <person name="Cruz L.M."/>
            <person name="Souza E.M."/>
        </authorList>
    </citation>
    <scope>NUCLEOTIDE SEQUENCE [LARGE SCALE GENOMIC DNA]</scope>
    <source>
        <strain evidence="3 4">CBS 131958</strain>
    </source>
</reference>
<dbReference type="GO" id="GO:0005634">
    <property type="term" value="C:nucleus"/>
    <property type="evidence" value="ECO:0007669"/>
    <property type="project" value="TreeGrafter"/>
</dbReference>
<dbReference type="Gene3D" id="3.90.1140.10">
    <property type="entry name" value="Cyclic phosphodiesterase"/>
    <property type="match status" value="2"/>
</dbReference>
<dbReference type="Proteomes" id="UP000038010">
    <property type="component" value="Unassembled WGS sequence"/>
</dbReference>
<keyword evidence="4" id="KW-1185">Reference proteome</keyword>
<dbReference type="InterPro" id="IPR019510">
    <property type="entry name" value="AKAP7-like_phosphoesterase"/>
</dbReference>
<dbReference type="Pfam" id="PF10469">
    <property type="entry name" value="AKAP7_NLS"/>
    <property type="match status" value="1"/>
</dbReference>
<dbReference type="PANTHER" id="PTHR13360:SF1">
    <property type="entry name" value="ACTIVATING SIGNAL COINTEGRATOR 1 COMPLEX SUBUNIT 1"/>
    <property type="match status" value="1"/>
</dbReference>
<accession>A0A0N0NRJ4</accession>
<evidence type="ECO:0000259" key="2">
    <source>
        <dbReference type="Pfam" id="PF10469"/>
    </source>
</evidence>
<evidence type="ECO:0000256" key="1">
    <source>
        <dbReference type="SAM" id="MobiDB-lite"/>
    </source>
</evidence>
<dbReference type="AlphaFoldDB" id="A0A0N0NRJ4"/>
<dbReference type="InterPro" id="IPR009210">
    <property type="entry name" value="ASCC1"/>
</dbReference>
<gene>
    <name evidence="3" type="ORF">AB675_2640</name>
</gene>
<dbReference type="GeneID" id="28734509"/>
<dbReference type="OrthoDB" id="277832at2759"/>
<dbReference type="GO" id="GO:0006355">
    <property type="term" value="P:regulation of DNA-templated transcription"/>
    <property type="evidence" value="ECO:0007669"/>
    <property type="project" value="TreeGrafter"/>
</dbReference>
<dbReference type="VEuPathDB" id="FungiDB:AB675_2640"/>
<dbReference type="PANTHER" id="PTHR13360">
    <property type="entry name" value="ACTIVATING SIGNAL COINTEGRATOR 1 COMPLEX SUBUNIT 1"/>
    <property type="match status" value="1"/>
</dbReference>
<dbReference type="GO" id="GO:0006307">
    <property type="term" value="P:DNA alkylation repair"/>
    <property type="evidence" value="ECO:0007669"/>
    <property type="project" value="InterPro"/>
</dbReference>
<feature type="compositionally biased region" description="Low complexity" evidence="1">
    <location>
        <begin position="229"/>
        <end position="254"/>
    </location>
</feature>
<feature type="region of interest" description="Disordered" evidence="1">
    <location>
        <begin position="1"/>
        <end position="53"/>
    </location>
</feature>
<sequence length="428" mass="46203">MTTSTTATRSAPPSESVRPAAPTAADQARPTGSPKQTKKHVGKSSRPAPTHFLALPLVTPSSIPQLARSVARFQDLTTASRFQPQALEGREREQETPERDNGDAGWTGAKDGVTGNGESMRIIPKQAHRPPGTLHLTLGTMVLDGDGDKWEALRILREVDFGAILSRISADQGVKDVEKAGDEVQGAIGAKSGRHETEAEAGGVMEAAEHVVTSLQTLARPVSPPPKPSSLSGTSRVATSTSTITTTTDAAASSTPPLRISLRGLGTFPSPRKARVFYASPHDPTARLQPFAEAIQQRFIEARIVAKEDRALTLHATVANLKYVRAPRWQGGRRGERRSSSRFKAKERKEIDARDLVEVFETSFGDVEGDEKKSFVWAENIVVDRVRICKMGAVKSEDEVMGMEYPAIRVPVEGDGAADGEVAEVRFF</sequence>
<evidence type="ECO:0000313" key="4">
    <source>
        <dbReference type="Proteomes" id="UP000038010"/>
    </source>
</evidence>